<keyword evidence="5" id="KW-0597">Phosphoprotein</keyword>
<dbReference type="Pfam" id="PF00512">
    <property type="entry name" value="HisKA"/>
    <property type="match status" value="1"/>
</dbReference>
<dbReference type="SUPFAM" id="SSF55874">
    <property type="entry name" value="ATPase domain of HSP90 chaperone/DNA topoisomerase II/histidine kinase"/>
    <property type="match status" value="1"/>
</dbReference>
<feature type="domain" description="Histidine kinase" evidence="16">
    <location>
        <begin position="410"/>
        <end position="620"/>
    </location>
</feature>
<dbReference type="Gene3D" id="6.10.250.3020">
    <property type="match status" value="1"/>
</dbReference>
<dbReference type="PROSITE" id="PS50109">
    <property type="entry name" value="HIS_KIN"/>
    <property type="match status" value="1"/>
</dbReference>
<proteinExistence type="predicted"/>
<dbReference type="AlphaFoldDB" id="A0A1Q9AA63"/>
<dbReference type="GO" id="GO:0000155">
    <property type="term" value="F:phosphorelay sensor kinase activity"/>
    <property type="evidence" value="ECO:0007669"/>
    <property type="project" value="UniProtKB-UniRule"/>
</dbReference>
<keyword evidence="9 15" id="KW-0418">Kinase</keyword>
<evidence type="ECO:0000256" key="6">
    <source>
        <dbReference type="ARBA" id="ARBA00022679"/>
    </source>
</evidence>
<dbReference type="Pfam" id="PF02743">
    <property type="entry name" value="dCache_1"/>
    <property type="match status" value="1"/>
</dbReference>
<accession>A0A1Q9AA63</accession>
<dbReference type="GO" id="GO:0005524">
    <property type="term" value="F:ATP binding"/>
    <property type="evidence" value="ECO:0007669"/>
    <property type="project" value="UniProtKB-UniRule"/>
</dbReference>
<gene>
    <name evidence="17" type="ORF">BJF91_16095</name>
</gene>
<reference evidence="17 18" key="1">
    <citation type="submission" date="2016-09" db="EMBL/GenBank/DDBJ databases">
        <title>Rhizobium oryziradicis sp. nov., isolated from the root of rice.</title>
        <authorList>
            <person name="Zhao J."/>
            <person name="Zhang X."/>
        </authorList>
    </citation>
    <scope>NUCLEOTIDE SEQUENCE [LARGE SCALE GENOMIC DNA]</scope>
    <source>
        <strain evidence="17 18">14971</strain>
    </source>
</reference>
<dbReference type="InterPro" id="IPR017055">
    <property type="entry name" value="Sig_transdc_His_kinase_DctB"/>
</dbReference>
<dbReference type="STRING" id="887144.BJF91_16095"/>
<evidence type="ECO:0000256" key="10">
    <source>
        <dbReference type="ARBA" id="ARBA00022840"/>
    </source>
</evidence>
<dbReference type="Proteomes" id="UP000185598">
    <property type="component" value="Unassembled WGS sequence"/>
</dbReference>
<dbReference type="Gene3D" id="3.30.565.10">
    <property type="entry name" value="Histidine kinase-like ATPase, C-terminal domain"/>
    <property type="match status" value="1"/>
</dbReference>
<evidence type="ECO:0000256" key="15">
    <source>
        <dbReference type="PIRNR" id="PIRNR036431"/>
    </source>
</evidence>
<comment type="function">
    <text evidence="14 15">Member of the two-component regulatory system DctB/DctD involved in the transport of C4-dicarboxylates. DctB functions as a membrane-associated protein kinase that phosphorylates DctD in response to environmental signals.</text>
</comment>
<evidence type="ECO:0000256" key="3">
    <source>
        <dbReference type="ARBA" id="ARBA00022475"/>
    </source>
</evidence>
<dbReference type="InterPro" id="IPR036097">
    <property type="entry name" value="HisK_dim/P_sf"/>
</dbReference>
<keyword evidence="10 15" id="KW-0067">ATP-binding</keyword>
<dbReference type="PRINTS" id="PR00344">
    <property type="entry name" value="BCTRLSENSOR"/>
</dbReference>
<dbReference type="Gene3D" id="3.30.450.20">
    <property type="entry name" value="PAS domain"/>
    <property type="match status" value="2"/>
</dbReference>
<protein>
    <recommendedName>
        <fullName evidence="15">C4-dicarboxylate transport sensor protein</fullName>
        <ecNumber evidence="15">2.7.13.3</ecNumber>
    </recommendedName>
</protein>
<dbReference type="Gene3D" id="1.20.5.170">
    <property type="match status" value="1"/>
</dbReference>
<name>A0A1Q9AA63_9HYPH</name>
<evidence type="ECO:0000256" key="11">
    <source>
        <dbReference type="ARBA" id="ARBA00022989"/>
    </source>
</evidence>
<keyword evidence="3 15" id="KW-1003">Cell membrane</keyword>
<dbReference type="InterPro" id="IPR036890">
    <property type="entry name" value="HATPase_C_sf"/>
</dbReference>
<evidence type="ECO:0000256" key="9">
    <source>
        <dbReference type="ARBA" id="ARBA00022777"/>
    </source>
</evidence>
<dbReference type="GO" id="GO:0005886">
    <property type="term" value="C:plasma membrane"/>
    <property type="evidence" value="ECO:0007669"/>
    <property type="project" value="UniProtKB-SubCell"/>
</dbReference>
<evidence type="ECO:0000313" key="17">
    <source>
        <dbReference type="EMBL" id="OLP51727.1"/>
    </source>
</evidence>
<dbReference type="EC" id="2.7.13.3" evidence="15"/>
<comment type="caution">
    <text evidence="15">Lacks conserved residue(s) required for the propagation of feature annotation.</text>
</comment>
<comment type="caution">
    <text evidence="17">The sequence shown here is derived from an EMBL/GenBank/DDBJ whole genome shotgun (WGS) entry which is preliminary data.</text>
</comment>
<evidence type="ECO:0000259" key="16">
    <source>
        <dbReference type="PROSITE" id="PS50109"/>
    </source>
</evidence>
<evidence type="ECO:0000256" key="5">
    <source>
        <dbReference type="ARBA" id="ARBA00022553"/>
    </source>
</evidence>
<dbReference type="InterPro" id="IPR003594">
    <property type="entry name" value="HATPase_dom"/>
</dbReference>
<dbReference type="SUPFAM" id="SSF47384">
    <property type="entry name" value="Homodimeric domain of signal transducing histidine kinase"/>
    <property type="match status" value="1"/>
</dbReference>
<evidence type="ECO:0000256" key="4">
    <source>
        <dbReference type="ARBA" id="ARBA00022519"/>
    </source>
</evidence>
<dbReference type="PANTHER" id="PTHR43065:SF46">
    <property type="entry name" value="C4-DICARBOXYLATE TRANSPORT SENSOR PROTEIN DCTB"/>
    <property type="match status" value="1"/>
</dbReference>
<keyword evidence="11 15" id="KW-1133">Transmembrane helix</keyword>
<keyword evidence="8 15" id="KW-0547">Nucleotide-binding</keyword>
<keyword evidence="13 15" id="KW-0472">Membrane</keyword>
<dbReference type="InterPro" id="IPR033479">
    <property type="entry name" value="dCache_1"/>
</dbReference>
<keyword evidence="18" id="KW-1185">Reference proteome</keyword>
<dbReference type="Gene3D" id="1.10.287.130">
    <property type="match status" value="1"/>
</dbReference>
<evidence type="ECO:0000256" key="8">
    <source>
        <dbReference type="ARBA" id="ARBA00022741"/>
    </source>
</evidence>
<sequence length="622" mass="68141">MIMARSPAQTAAYAKAPRKPWLLLAVMACVITVLSLTLVGYYARHAALDDLSDQARISANLKVAFLRAVLERPRSLPLLLSEDQQVVDALSQHTASAVDRLNDKLERLVAGTSASVLYVTDATGRAIASSNWREPVSFVGVDYSFRDYFRRSMTDGTAEHFALGSISKRPGLYISRRVGPTNAPLGVVVVKAEFDQLETDWREEGRAAFVTDSRGVVLISSLSSWRFMTLQALPPDELDQIRTSLQFGDAPLRALPINRAEPFGPETRPDEMLVRSVFPGGTPADYLDLSIAVPSTGWHLNYLVPTEPAIAATVREWRLLTLAVLAPFFLLVALILWRRQATVIRLARAQADQLELERRVDERTSDLSQARDRLEAEIAGHKATEQRLQGVQQELVQANRLAILGQVAAGVAHEINQPVATIRAYADNARVFLARAQPEQATGNLTAIANLTERIGTITEELKAFARKGRTPPEPVPLGAAIEGAVMLLRSRFAGRLDALAIGAIDPDLTVKGNRVRLEQVLINLFQNAIEALEYRNDAKVDVQVEEGLEDVVVTVEDNGPGIPEDIRRLLFTPFTTSKAQGLGLGLVISRDIISDYGGRIDVTSTASGTRFSIHLLKADQS</sequence>
<evidence type="ECO:0000256" key="12">
    <source>
        <dbReference type="ARBA" id="ARBA00023012"/>
    </source>
</evidence>
<dbReference type="SMART" id="SM00387">
    <property type="entry name" value="HATPase_c"/>
    <property type="match status" value="1"/>
</dbReference>
<evidence type="ECO:0000256" key="7">
    <source>
        <dbReference type="ARBA" id="ARBA00022692"/>
    </source>
</evidence>
<dbReference type="SUPFAM" id="SSF103190">
    <property type="entry name" value="Sensory domain-like"/>
    <property type="match status" value="1"/>
</dbReference>
<keyword evidence="6 15" id="KW-0808">Transferase</keyword>
<dbReference type="EMBL" id="MKIN01000019">
    <property type="protein sequence ID" value="OLP51727.1"/>
    <property type="molecule type" value="Genomic_DNA"/>
</dbReference>
<keyword evidence="4 15" id="KW-0997">Cell inner membrane</keyword>
<dbReference type="SMART" id="SM00388">
    <property type="entry name" value="HisKA"/>
    <property type="match status" value="1"/>
</dbReference>
<feature type="transmembrane region" description="Helical" evidence="15">
    <location>
        <begin position="21"/>
        <end position="43"/>
    </location>
</feature>
<evidence type="ECO:0000256" key="1">
    <source>
        <dbReference type="ARBA" id="ARBA00000085"/>
    </source>
</evidence>
<dbReference type="InterPro" id="IPR005467">
    <property type="entry name" value="His_kinase_dom"/>
</dbReference>
<comment type="subcellular location">
    <subcellularLocation>
        <location evidence="2">Cell inner membrane</location>
        <topology evidence="2">Multi-pass membrane protein</topology>
    </subcellularLocation>
</comment>
<dbReference type="InterPro" id="IPR029151">
    <property type="entry name" value="Sensor-like_sf"/>
</dbReference>
<organism evidence="17 18">
    <name type="scientific">Allorhizobium taibaishanense</name>
    <dbReference type="NCBI Taxonomy" id="887144"/>
    <lineage>
        <taxon>Bacteria</taxon>
        <taxon>Pseudomonadati</taxon>
        <taxon>Pseudomonadota</taxon>
        <taxon>Alphaproteobacteria</taxon>
        <taxon>Hyphomicrobiales</taxon>
        <taxon>Rhizobiaceae</taxon>
        <taxon>Rhizobium/Agrobacterium group</taxon>
        <taxon>Allorhizobium</taxon>
    </lineage>
</organism>
<evidence type="ECO:0000256" key="13">
    <source>
        <dbReference type="ARBA" id="ARBA00023136"/>
    </source>
</evidence>
<evidence type="ECO:0000313" key="18">
    <source>
        <dbReference type="Proteomes" id="UP000185598"/>
    </source>
</evidence>
<comment type="catalytic activity">
    <reaction evidence="1 15">
        <text>ATP + protein L-histidine = ADP + protein N-phospho-L-histidine.</text>
        <dbReference type="EC" id="2.7.13.3"/>
    </reaction>
</comment>
<evidence type="ECO:0000256" key="2">
    <source>
        <dbReference type="ARBA" id="ARBA00004429"/>
    </source>
</evidence>
<keyword evidence="12 15" id="KW-0902">Two-component regulatory system</keyword>
<dbReference type="InterPro" id="IPR003661">
    <property type="entry name" value="HisK_dim/P_dom"/>
</dbReference>
<keyword evidence="7 15" id="KW-0812">Transmembrane</keyword>
<dbReference type="FunFam" id="1.10.287.130:FF:000049">
    <property type="entry name" value="C4-dicarboxylate transport sensor protein DctB"/>
    <property type="match status" value="1"/>
</dbReference>
<dbReference type="CDD" id="cd00082">
    <property type="entry name" value="HisKA"/>
    <property type="match status" value="1"/>
</dbReference>
<dbReference type="InterPro" id="IPR004358">
    <property type="entry name" value="Sig_transdc_His_kin-like_C"/>
</dbReference>
<dbReference type="PIRSF" id="PIRSF036431">
    <property type="entry name" value="STHK_DctB"/>
    <property type="match status" value="1"/>
</dbReference>
<evidence type="ECO:0000256" key="14">
    <source>
        <dbReference type="ARBA" id="ARBA00059004"/>
    </source>
</evidence>
<dbReference type="PANTHER" id="PTHR43065">
    <property type="entry name" value="SENSOR HISTIDINE KINASE"/>
    <property type="match status" value="1"/>
</dbReference>
<dbReference type="CDD" id="cd12914">
    <property type="entry name" value="PDC1_DGC_like"/>
    <property type="match status" value="1"/>
</dbReference>
<dbReference type="Pfam" id="PF02518">
    <property type="entry name" value="HATPase_c"/>
    <property type="match status" value="1"/>
</dbReference>